<keyword evidence="1" id="KW-0602">Photosynthesis</keyword>
<dbReference type="Gene3D" id="2.130.10.10">
    <property type="entry name" value="YVTN repeat-like/Quinoprotein amine dehydrogenase"/>
    <property type="match status" value="2"/>
</dbReference>
<dbReference type="InterPro" id="IPR015943">
    <property type="entry name" value="WD40/YVTN_repeat-like_dom_sf"/>
</dbReference>
<feature type="domain" description="Photosynthesis system II assembly factor Ycf48/Hcf136-like" evidence="3">
    <location>
        <begin position="161"/>
        <end position="285"/>
    </location>
</feature>
<sequence length="374" mass="40958">MREPIERHAPSFSQATSLSGKGRKLSLTRQVLTALGLTTALACMPLAFAQTVEAPSVEPAMETDMAHQTLLLDVAEVGDRLVAVGARGHIIYSDDLGQTWTQASSPVRQVLTAVHFVDETHGWAVGHDSLILHSSDRGESWEMQYRDPALDQPVDEFGLLEKPLMDVWFRDTQTGFAMGGYGLFMRTDDGGETWEDRTDDIDNEFGFHYSAISEIKGGGLFMVAEMGTMFRSFDYGDTWETLPEDEQPYQGSLFGVTGTDKFGEVLTWGLRGNMFRSTDFGDTWEQVELMTANNGPLEATLLGGHKTDDGRLVVTGLGGTVVTSLDGGDSFQIMTRPDRANLATGRPLPDGSFLLLGQRGSVRMDSVVMPDVLQ</sequence>
<keyword evidence="5" id="KW-1185">Reference proteome</keyword>
<dbReference type="Pfam" id="PF14870">
    <property type="entry name" value="PSII_BNR"/>
    <property type="match status" value="2"/>
</dbReference>
<dbReference type="RefSeq" id="WP_092385120.1">
    <property type="nucleotide sequence ID" value="NZ_LT629787.1"/>
</dbReference>
<accession>A0A1H2F1E5</accession>
<dbReference type="EMBL" id="LT629787">
    <property type="protein sequence ID" value="SDU01216.1"/>
    <property type="molecule type" value="Genomic_DNA"/>
</dbReference>
<evidence type="ECO:0000313" key="4">
    <source>
        <dbReference type="EMBL" id="SDU01216.1"/>
    </source>
</evidence>
<gene>
    <name evidence="4" type="ORF">SAMN05216210_1214</name>
</gene>
<name>A0A1H2F1E5_9GAMM</name>
<evidence type="ECO:0000259" key="3">
    <source>
        <dbReference type="Pfam" id="PF14870"/>
    </source>
</evidence>
<evidence type="ECO:0000313" key="5">
    <source>
        <dbReference type="Proteomes" id="UP000243924"/>
    </source>
</evidence>
<evidence type="ECO:0000256" key="2">
    <source>
        <dbReference type="ARBA" id="ARBA00023276"/>
    </source>
</evidence>
<dbReference type="OrthoDB" id="9813892at2"/>
<dbReference type="PANTHER" id="PTHR47199:SF2">
    <property type="entry name" value="PHOTOSYSTEM II STABILITY_ASSEMBLY FACTOR HCF136, CHLOROPLASTIC"/>
    <property type="match status" value="1"/>
</dbReference>
<evidence type="ECO:0000256" key="1">
    <source>
        <dbReference type="ARBA" id="ARBA00022531"/>
    </source>
</evidence>
<dbReference type="CDD" id="cd15482">
    <property type="entry name" value="Sialidase_non-viral"/>
    <property type="match status" value="1"/>
</dbReference>
<dbReference type="STRING" id="1434072.SAMN05216210_1214"/>
<dbReference type="GO" id="GO:0015979">
    <property type="term" value="P:photosynthesis"/>
    <property type="evidence" value="ECO:0007669"/>
    <property type="project" value="UniProtKB-KW"/>
</dbReference>
<organism evidence="4 5">
    <name type="scientific">Halopseudomonas salegens</name>
    <dbReference type="NCBI Taxonomy" id="1434072"/>
    <lineage>
        <taxon>Bacteria</taxon>
        <taxon>Pseudomonadati</taxon>
        <taxon>Pseudomonadota</taxon>
        <taxon>Gammaproteobacteria</taxon>
        <taxon>Pseudomonadales</taxon>
        <taxon>Pseudomonadaceae</taxon>
        <taxon>Halopseudomonas</taxon>
    </lineage>
</organism>
<dbReference type="PANTHER" id="PTHR47199">
    <property type="entry name" value="PHOTOSYSTEM II STABILITY/ASSEMBLY FACTOR HCF136, CHLOROPLASTIC"/>
    <property type="match status" value="1"/>
</dbReference>
<protein>
    <recommendedName>
        <fullName evidence="3">Photosynthesis system II assembly factor Ycf48/Hcf136-like domain-containing protein</fullName>
    </recommendedName>
</protein>
<reference evidence="5" key="1">
    <citation type="submission" date="2016-10" db="EMBL/GenBank/DDBJ databases">
        <authorList>
            <person name="Varghese N."/>
            <person name="Submissions S."/>
        </authorList>
    </citation>
    <scope>NUCLEOTIDE SEQUENCE [LARGE SCALE GENOMIC DNA]</scope>
    <source>
        <strain evidence="5">CECT 8338</strain>
    </source>
</reference>
<dbReference type="Proteomes" id="UP000243924">
    <property type="component" value="Chromosome I"/>
</dbReference>
<dbReference type="SUPFAM" id="SSF110296">
    <property type="entry name" value="Oligoxyloglucan reducing end-specific cellobiohydrolase"/>
    <property type="match status" value="1"/>
</dbReference>
<proteinExistence type="predicted"/>
<dbReference type="AlphaFoldDB" id="A0A1H2F1E5"/>
<keyword evidence="2" id="KW-0604">Photosystem II</keyword>
<dbReference type="GO" id="GO:0009523">
    <property type="term" value="C:photosystem II"/>
    <property type="evidence" value="ECO:0007669"/>
    <property type="project" value="UniProtKB-KW"/>
</dbReference>
<feature type="domain" description="Photosynthesis system II assembly factor Ycf48/Hcf136-like" evidence="3">
    <location>
        <begin position="98"/>
        <end position="145"/>
    </location>
</feature>
<dbReference type="InterPro" id="IPR028203">
    <property type="entry name" value="PSII_CF48-like_dom"/>
</dbReference>